<dbReference type="RefSeq" id="WP_117605200.1">
    <property type="nucleotide sequence ID" value="NZ_CAXVJN010000041.1"/>
</dbReference>
<dbReference type="Gene3D" id="2.40.30.130">
    <property type="match status" value="1"/>
</dbReference>
<dbReference type="PANTHER" id="PTHR11777">
    <property type="entry name" value="ALANYL-TRNA SYNTHETASE"/>
    <property type="match status" value="1"/>
</dbReference>
<dbReference type="InterPro" id="IPR012947">
    <property type="entry name" value="tRNA_SAD"/>
</dbReference>
<comment type="similarity">
    <text evidence="1 14">Belongs to the class-II aminoacyl-tRNA synthetase family.</text>
</comment>
<evidence type="ECO:0000256" key="5">
    <source>
        <dbReference type="ARBA" id="ARBA00022723"/>
    </source>
</evidence>
<dbReference type="SUPFAM" id="SSF101353">
    <property type="entry name" value="Putative anticodon-binding domain of alanyl-tRNA synthetase (AlaRS)"/>
    <property type="match status" value="1"/>
</dbReference>
<keyword evidence="5 14" id="KW-0479">Metal-binding</keyword>
<evidence type="ECO:0000256" key="9">
    <source>
        <dbReference type="ARBA" id="ARBA00022884"/>
    </source>
</evidence>
<dbReference type="GO" id="GO:0006419">
    <property type="term" value="P:alanyl-tRNA aminoacylation"/>
    <property type="evidence" value="ECO:0007669"/>
    <property type="project" value="UniProtKB-UniRule"/>
</dbReference>
<dbReference type="SUPFAM" id="SSF55681">
    <property type="entry name" value="Class II aaRS and biotin synthetases"/>
    <property type="match status" value="1"/>
</dbReference>
<dbReference type="EMBL" id="QSVF01000025">
    <property type="protein sequence ID" value="RGO08018.1"/>
    <property type="molecule type" value="Genomic_DNA"/>
</dbReference>
<comment type="caution">
    <text evidence="17">The sequence shown here is derived from an EMBL/GenBank/DDBJ whole genome shotgun (WGS) entry which is preliminary data.</text>
</comment>
<feature type="binding site" evidence="14">
    <location>
        <position position="561"/>
    </location>
    <ligand>
        <name>Zn(2+)</name>
        <dbReference type="ChEBI" id="CHEBI:29105"/>
    </ligand>
</feature>
<dbReference type="GO" id="GO:0140096">
    <property type="term" value="F:catalytic activity, acting on a protein"/>
    <property type="evidence" value="ECO:0007669"/>
    <property type="project" value="UniProtKB-ARBA"/>
</dbReference>
<keyword evidence="9 14" id="KW-0694">RNA-binding</keyword>
<feature type="domain" description="Alanyl-transfer RNA synthetases family profile" evidence="16">
    <location>
        <begin position="4"/>
        <end position="706"/>
    </location>
</feature>
<protein>
    <recommendedName>
        <fullName evidence="14">Alanine--tRNA ligase</fullName>
        <ecNumber evidence="14">6.1.1.7</ecNumber>
    </recommendedName>
    <alternativeName>
        <fullName evidence="14">Alanyl-tRNA synthetase</fullName>
        <shortName evidence="14">AlaRS</shortName>
    </alternativeName>
</protein>
<gene>
    <name evidence="14" type="primary">alaS</name>
    <name evidence="17" type="ORF">DXB31_09250</name>
</gene>
<evidence type="ECO:0000256" key="4">
    <source>
        <dbReference type="ARBA" id="ARBA00022598"/>
    </source>
</evidence>
<dbReference type="InterPro" id="IPR045864">
    <property type="entry name" value="aa-tRNA-synth_II/BPL/LPL"/>
</dbReference>
<dbReference type="GO" id="GO:0005829">
    <property type="term" value="C:cytosol"/>
    <property type="evidence" value="ECO:0007669"/>
    <property type="project" value="TreeGrafter"/>
</dbReference>
<dbReference type="Pfam" id="PF07973">
    <property type="entry name" value="tRNA_SAD"/>
    <property type="match status" value="1"/>
</dbReference>
<dbReference type="PROSITE" id="PS50860">
    <property type="entry name" value="AA_TRNA_LIGASE_II_ALA"/>
    <property type="match status" value="1"/>
</dbReference>
<dbReference type="InterPro" id="IPR009000">
    <property type="entry name" value="Transl_B-barrel_sf"/>
</dbReference>
<comment type="subcellular location">
    <subcellularLocation>
        <location evidence="14">Cytoplasm</location>
    </subcellularLocation>
</comment>
<evidence type="ECO:0000256" key="10">
    <source>
        <dbReference type="ARBA" id="ARBA00022917"/>
    </source>
</evidence>
<keyword evidence="4 14" id="KW-0436">Ligase</keyword>
<comment type="cofactor">
    <cofactor evidence="14">
        <name>Zn(2+)</name>
        <dbReference type="ChEBI" id="CHEBI:29105"/>
    </cofactor>
    <text evidence="14">Binds 1 zinc ion per subunit.</text>
</comment>
<keyword evidence="15" id="KW-0175">Coiled coil</keyword>
<dbReference type="Gene3D" id="3.30.54.20">
    <property type="match status" value="1"/>
</dbReference>
<evidence type="ECO:0000259" key="16">
    <source>
        <dbReference type="PROSITE" id="PS50860"/>
    </source>
</evidence>
<keyword evidence="2 14" id="KW-0963">Cytoplasm</keyword>
<dbReference type="HAMAP" id="MF_00036_B">
    <property type="entry name" value="Ala_tRNA_synth_B"/>
    <property type="match status" value="1"/>
</dbReference>
<evidence type="ECO:0000256" key="11">
    <source>
        <dbReference type="ARBA" id="ARBA00023146"/>
    </source>
</evidence>
<dbReference type="PANTHER" id="PTHR11777:SF9">
    <property type="entry name" value="ALANINE--TRNA LIGASE, CYTOPLASMIC"/>
    <property type="match status" value="1"/>
</dbReference>
<dbReference type="PRINTS" id="PR00980">
    <property type="entry name" value="TRNASYNTHALA"/>
</dbReference>
<dbReference type="SUPFAM" id="SSF55186">
    <property type="entry name" value="ThrRS/AlaRS common domain"/>
    <property type="match status" value="1"/>
</dbReference>
<dbReference type="InterPro" id="IPR003156">
    <property type="entry name" value="DHHA1_dom"/>
</dbReference>
<dbReference type="InterPro" id="IPR018165">
    <property type="entry name" value="Ala-tRNA-synth_IIc_core"/>
</dbReference>
<sequence>MKQLTGNQVRKMFLDFFESKGHKVEPSHSLIPNDDPTLLWINAGVAALKKYFDGTIKPENPRITNAQKSIRTNDIENVGKTARHHTFFEMLGNFSIGDYFKKEAIDFAWELLTDEKWFAFDKDKLYITVHDHDEEAYNYWVDVIGVEPSHMLKTPGNFWEIGEGPCGPDSEIFYDRGEKYDPEGLGLKLFYEELENDRYIEIWNLVFSQYNSQEGVDRNDYEELPQKNIDTGMGLERITSIIQDGETNFDTDFFLPIIHEAEKLANVSYQENKMAYRVIADHIRTVTFALADGALFDNAGRGYVLRRILRRAVRYGKQIGIEKAFMYNLVGVVSEIMKEFYDYLPEKVSYISDLVKKEEEAFHKTLSNGEKLLSGLIKKNSDGIISGKDAFKLYDTYGFPFELTLEIAQESNLKVDEEGFKEELKLQQMRSRGARVDNESMTSQKPDLMAFDLPSSFEYDPTNIRGVVIGLFKDGVKTDQLNDYGEIVFDVTTFYAEMGGQCADTGIVYNDECKAKVVNVLKAPNQQHLHFVELESGSIKVGDVLTLEIDKEKRGKITANHTATHILQAALKEVIGSHINQAGSYVDDNRLRFDFTHFEKITNEQLKAVEQKVNDVIFKGIDVEIANMSKEEALASGAMALFDEKYGDTVRVVSVGNYSKELCGGCHVTNSSNIGLFKIETEESVGSGIRRIEAVTGKIAYEALVLEKETVDTISSILKLKNRKEVVNKVTSLTEELNAVKKEVEALNSKLNALNAANRMNDIQNINGVKVLFVEEDMESNKAKQLAFDLRDKIDSGIVILVSKFEEKCSYFVGVSKDYVASGIKAGDVVKKINAIVDGRGGGKPDFAQGGCPVNEKIDTIKDELKNFF</sequence>
<evidence type="ECO:0000256" key="3">
    <source>
        <dbReference type="ARBA" id="ARBA00022555"/>
    </source>
</evidence>
<name>A0A3E5FND0_9FIRM</name>
<evidence type="ECO:0000256" key="12">
    <source>
        <dbReference type="ARBA" id="ARBA00024779"/>
    </source>
</evidence>
<reference evidence="17 18" key="1">
    <citation type="submission" date="2018-08" db="EMBL/GenBank/DDBJ databases">
        <title>A genome reference for cultivated species of the human gut microbiota.</title>
        <authorList>
            <person name="Zou Y."/>
            <person name="Xue W."/>
            <person name="Luo G."/>
        </authorList>
    </citation>
    <scope>NUCLEOTIDE SEQUENCE [LARGE SCALE GENOMIC DNA]</scope>
    <source>
        <strain evidence="17 18">OM02-6</strain>
    </source>
</reference>
<dbReference type="InterPro" id="IPR018163">
    <property type="entry name" value="Thr/Ala-tRNA-synth_IIc_edit"/>
</dbReference>
<evidence type="ECO:0000256" key="8">
    <source>
        <dbReference type="ARBA" id="ARBA00022840"/>
    </source>
</evidence>
<proteinExistence type="inferred from homology"/>
<dbReference type="FunFam" id="3.10.310.40:FF:000001">
    <property type="entry name" value="Alanine--tRNA ligase"/>
    <property type="match status" value="1"/>
</dbReference>
<feature type="binding site" evidence="14">
    <location>
        <position position="667"/>
    </location>
    <ligand>
        <name>Zn(2+)</name>
        <dbReference type="ChEBI" id="CHEBI:29105"/>
    </ligand>
</feature>
<dbReference type="Pfam" id="PF01411">
    <property type="entry name" value="tRNA-synt_2c"/>
    <property type="match status" value="1"/>
</dbReference>
<dbReference type="GO" id="GO:0000049">
    <property type="term" value="F:tRNA binding"/>
    <property type="evidence" value="ECO:0007669"/>
    <property type="project" value="UniProtKB-KW"/>
</dbReference>
<dbReference type="Gene3D" id="3.30.930.10">
    <property type="entry name" value="Bira Bifunctional Protein, Domain 2"/>
    <property type="match status" value="1"/>
</dbReference>
<dbReference type="GO" id="GO:0016740">
    <property type="term" value="F:transferase activity"/>
    <property type="evidence" value="ECO:0007669"/>
    <property type="project" value="UniProtKB-ARBA"/>
</dbReference>
<dbReference type="CDD" id="cd00673">
    <property type="entry name" value="AlaRS_core"/>
    <property type="match status" value="1"/>
</dbReference>
<evidence type="ECO:0000256" key="2">
    <source>
        <dbReference type="ARBA" id="ARBA00022490"/>
    </source>
</evidence>
<evidence type="ECO:0000256" key="15">
    <source>
        <dbReference type="SAM" id="Coils"/>
    </source>
</evidence>
<keyword evidence="10 14" id="KW-0648">Protein biosynthesis</keyword>
<dbReference type="Gene3D" id="3.30.980.10">
    <property type="entry name" value="Threonyl-trna Synthetase, Chain A, domain 2"/>
    <property type="match status" value="1"/>
</dbReference>
<feature type="binding site" evidence="14">
    <location>
        <position position="663"/>
    </location>
    <ligand>
        <name>Zn(2+)</name>
        <dbReference type="ChEBI" id="CHEBI:29105"/>
    </ligand>
</feature>
<dbReference type="InterPro" id="IPR018164">
    <property type="entry name" value="Ala-tRNA-synth_IIc_N"/>
</dbReference>
<keyword evidence="6 14" id="KW-0547">Nucleotide-binding</keyword>
<keyword evidence="7 14" id="KW-0862">Zinc</keyword>
<accession>A0A3E5FND0</accession>
<evidence type="ECO:0000256" key="1">
    <source>
        <dbReference type="ARBA" id="ARBA00008226"/>
    </source>
</evidence>
<dbReference type="GO" id="GO:0004813">
    <property type="term" value="F:alanine-tRNA ligase activity"/>
    <property type="evidence" value="ECO:0007669"/>
    <property type="project" value="UniProtKB-UniRule"/>
</dbReference>
<dbReference type="InterPro" id="IPR023033">
    <property type="entry name" value="Ala_tRNA_ligase_euk/bac"/>
</dbReference>
<evidence type="ECO:0000256" key="13">
    <source>
        <dbReference type="ARBA" id="ARBA00048300"/>
    </source>
</evidence>
<dbReference type="AlphaFoldDB" id="A0A3E5FND0"/>
<dbReference type="SMART" id="SM00863">
    <property type="entry name" value="tRNA_SAD"/>
    <property type="match status" value="1"/>
</dbReference>
<evidence type="ECO:0000256" key="7">
    <source>
        <dbReference type="ARBA" id="ARBA00022833"/>
    </source>
</evidence>
<evidence type="ECO:0000256" key="14">
    <source>
        <dbReference type="HAMAP-Rule" id="MF_00036"/>
    </source>
</evidence>
<dbReference type="EC" id="6.1.1.7" evidence="14"/>
<comment type="domain">
    <text evidence="14">Consists of three domains; the N-terminal catalytic domain, the editing domain and the C-terminal C-Ala domain. The editing domain removes incorrectly charged amino acids, while the C-Ala domain, along with tRNA(Ala), serves as a bridge to cooperatively bring together the editing and aminoacylation centers thus stimulating deacylation of misacylated tRNAs.</text>
</comment>
<dbReference type="NCBIfam" id="TIGR00344">
    <property type="entry name" value="alaS"/>
    <property type="match status" value="1"/>
</dbReference>
<comment type="catalytic activity">
    <reaction evidence="13 14">
        <text>tRNA(Ala) + L-alanine + ATP = L-alanyl-tRNA(Ala) + AMP + diphosphate</text>
        <dbReference type="Rhea" id="RHEA:12540"/>
        <dbReference type="Rhea" id="RHEA-COMP:9657"/>
        <dbReference type="Rhea" id="RHEA-COMP:9923"/>
        <dbReference type="ChEBI" id="CHEBI:30616"/>
        <dbReference type="ChEBI" id="CHEBI:33019"/>
        <dbReference type="ChEBI" id="CHEBI:57972"/>
        <dbReference type="ChEBI" id="CHEBI:78442"/>
        <dbReference type="ChEBI" id="CHEBI:78497"/>
        <dbReference type="ChEBI" id="CHEBI:456215"/>
        <dbReference type="EC" id="6.1.1.7"/>
    </reaction>
</comment>
<dbReference type="Gene3D" id="3.10.310.40">
    <property type="match status" value="1"/>
</dbReference>
<organism evidence="17 18">
    <name type="scientific">Thomasclavelia spiroformis</name>
    <dbReference type="NCBI Taxonomy" id="29348"/>
    <lineage>
        <taxon>Bacteria</taxon>
        <taxon>Bacillati</taxon>
        <taxon>Bacillota</taxon>
        <taxon>Erysipelotrichia</taxon>
        <taxon>Erysipelotrichales</taxon>
        <taxon>Coprobacillaceae</taxon>
        <taxon>Thomasclavelia</taxon>
    </lineage>
</organism>
<dbReference type="InterPro" id="IPR050058">
    <property type="entry name" value="Ala-tRNA_ligase"/>
</dbReference>
<dbReference type="GO" id="GO:0005524">
    <property type="term" value="F:ATP binding"/>
    <property type="evidence" value="ECO:0007669"/>
    <property type="project" value="UniProtKB-UniRule"/>
</dbReference>
<dbReference type="GO" id="GO:0008270">
    <property type="term" value="F:zinc ion binding"/>
    <property type="evidence" value="ECO:0007669"/>
    <property type="project" value="UniProtKB-UniRule"/>
</dbReference>
<dbReference type="SUPFAM" id="SSF50447">
    <property type="entry name" value="Translation proteins"/>
    <property type="match status" value="1"/>
</dbReference>
<dbReference type="FunFam" id="3.30.930.10:FF:000046">
    <property type="entry name" value="Alanine--tRNA ligase"/>
    <property type="match status" value="1"/>
</dbReference>
<feature type="coiled-coil region" evidence="15">
    <location>
        <begin position="723"/>
        <end position="757"/>
    </location>
</feature>
<dbReference type="FunFam" id="3.30.980.10:FF:000004">
    <property type="entry name" value="Alanine--tRNA ligase, cytoplasmic"/>
    <property type="match status" value="1"/>
</dbReference>
<evidence type="ECO:0000313" key="17">
    <source>
        <dbReference type="EMBL" id="RGO08018.1"/>
    </source>
</evidence>
<keyword evidence="11 14" id="KW-0030">Aminoacyl-tRNA synthetase</keyword>
<evidence type="ECO:0000256" key="6">
    <source>
        <dbReference type="ARBA" id="ARBA00022741"/>
    </source>
</evidence>
<evidence type="ECO:0000313" key="18">
    <source>
        <dbReference type="Proteomes" id="UP000261087"/>
    </source>
</evidence>
<keyword evidence="8 14" id="KW-0067">ATP-binding</keyword>
<dbReference type="InterPro" id="IPR002318">
    <property type="entry name" value="Ala-tRNA-lgiase_IIc"/>
</dbReference>
<dbReference type="InterPro" id="IPR018162">
    <property type="entry name" value="Ala-tRNA-ligase_IIc_anticod-bd"/>
</dbReference>
<comment type="function">
    <text evidence="12 14">Catalyzes the attachment of alanine to tRNA(Ala) in a two-step reaction: alanine is first activated by ATP to form Ala-AMP and then transferred to the acceptor end of tRNA(Ala). Also edits incorrectly charged Ser-tRNA(Ala) and Gly-tRNA(Ala) via its editing domain.</text>
</comment>
<dbReference type="Proteomes" id="UP000261087">
    <property type="component" value="Unassembled WGS sequence"/>
</dbReference>
<keyword evidence="3 14" id="KW-0820">tRNA-binding</keyword>
<dbReference type="Pfam" id="PF02272">
    <property type="entry name" value="DHHA1"/>
    <property type="match status" value="1"/>
</dbReference>
<feature type="binding site" evidence="14">
    <location>
        <position position="565"/>
    </location>
    <ligand>
        <name>Zn(2+)</name>
        <dbReference type="ChEBI" id="CHEBI:29105"/>
    </ligand>
</feature>
<dbReference type="GO" id="GO:0002161">
    <property type="term" value="F:aminoacyl-tRNA deacylase activity"/>
    <property type="evidence" value="ECO:0007669"/>
    <property type="project" value="TreeGrafter"/>
</dbReference>
<dbReference type="FunFam" id="3.30.54.20:FF:000001">
    <property type="entry name" value="Alanine--tRNA ligase"/>
    <property type="match status" value="1"/>
</dbReference>